<dbReference type="GO" id="GO:0034454">
    <property type="term" value="P:microtubule anchoring at centrosome"/>
    <property type="evidence" value="ECO:0007669"/>
    <property type="project" value="TreeGrafter"/>
</dbReference>
<feature type="coiled-coil region" evidence="5">
    <location>
        <begin position="29"/>
        <end position="234"/>
    </location>
</feature>
<dbReference type="Proteomes" id="UP000054359">
    <property type="component" value="Unassembled WGS sequence"/>
</dbReference>
<evidence type="ECO:0000256" key="5">
    <source>
        <dbReference type="SAM" id="Coils"/>
    </source>
</evidence>
<evidence type="ECO:0000256" key="2">
    <source>
        <dbReference type="ARBA" id="ARBA00022490"/>
    </source>
</evidence>
<evidence type="ECO:0000256" key="3">
    <source>
        <dbReference type="ARBA" id="ARBA00022553"/>
    </source>
</evidence>
<keyword evidence="8" id="KW-1185">Reference proteome</keyword>
<dbReference type="AlphaFoldDB" id="A0A087UYD8"/>
<dbReference type="STRING" id="407821.A0A087UYD8"/>
<organism evidence="7 8">
    <name type="scientific">Stegodyphus mimosarum</name>
    <name type="common">African social velvet spider</name>
    <dbReference type="NCBI Taxonomy" id="407821"/>
    <lineage>
        <taxon>Eukaryota</taxon>
        <taxon>Metazoa</taxon>
        <taxon>Ecdysozoa</taxon>
        <taxon>Arthropoda</taxon>
        <taxon>Chelicerata</taxon>
        <taxon>Arachnida</taxon>
        <taxon>Araneae</taxon>
        <taxon>Araneomorphae</taxon>
        <taxon>Entelegynae</taxon>
        <taxon>Eresoidea</taxon>
        <taxon>Eresidae</taxon>
        <taxon>Stegodyphus</taxon>
    </lineage>
</organism>
<reference evidence="7 8" key="1">
    <citation type="submission" date="2013-11" db="EMBL/GenBank/DDBJ databases">
        <title>Genome sequencing of Stegodyphus mimosarum.</title>
        <authorList>
            <person name="Bechsgaard J."/>
        </authorList>
    </citation>
    <scope>NUCLEOTIDE SEQUENCE [LARGE SCALE GENOMIC DNA]</scope>
</reference>
<proteinExistence type="predicted"/>
<feature type="non-terminal residue" evidence="7">
    <location>
        <position position="381"/>
    </location>
</feature>
<protein>
    <submittedName>
        <fullName evidence="7">Ninein</fullName>
    </submittedName>
</protein>
<keyword evidence="2" id="KW-0963">Cytoplasm</keyword>
<evidence type="ECO:0000313" key="7">
    <source>
        <dbReference type="EMBL" id="KFM82377.1"/>
    </source>
</evidence>
<dbReference type="EMBL" id="KK122274">
    <property type="protein sequence ID" value="KFM82377.1"/>
    <property type="molecule type" value="Genomic_DNA"/>
</dbReference>
<feature type="region of interest" description="Disordered" evidence="6">
    <location>
        <begin position="263"/>
        <end position="283"/>
    </location>
</feature>
<name>A0A087UYD8_STEMI</name>
<dbReference type="OMA" id="GRQSCET"/>
<sequence>MKINLADLTSVLEEVLINVLNKPLLQLAFLSFQNEMQFLRQTIDQMQKERSKLRVNVEEANTRAALLAQEVDDNHAKLENSLQKKLKMMEKKYQDQARELVEELQQERDAISSQSNKLKQQLQADIAAAREEESKLKSRLSLLEQENSRLEQELLEATEKCIEAEKLNEVLQKELSVIPDLKARLGELENNLSELQDRNTQMLLQELETCKKTNQSLQDKIDELTLEMESMHQNSNIDTSSNKGVSRTHSWLSDYKKASFVGYKRRGSGSSSDDNSEDESPSVEKIRKTYLLDSKTFIEPDFQNAQNGAKLNASLKGNQPSSVDILLKDMLSDQTHLMQKLQVSEEKRVKMERAYRHAERKIKILSHLLTMSTLSEGTAVS</sequence>
<evidence type="ECO:0000256" key="6">
    <source>
        <dbReference type="SAM" id="MobiDB-lite"/>
    </source>
</evidence>
<accession>A0A087UYD8</accession>
<keyword evidence="4" id="KW-0206">Cytoskeleton</keyword>
<keyword evidence="3" id="KW-0597">Phosphoprotein</keyword>
<keyword evidence="5" id="KW-0175">Coiled coil</keyword>
<evidence type="ECO:0000313" key="8">
    <source>
        <dbReference type="Proteomes" id="UP000054359"/>
    </source>
</evidence>
<comment type="subcellular location">
    <subcellularLocation>
        <location evidence="1">Cytoplasm</location>
        <location evidence="1">Cytoskeleton</location>
        <location evidence="1">Microtubule organizing center</location>
        <location evidence="1">Centrosome</location>
    </subcellularLocation>
</comment>
<dbReference type="PANTHER" id="PTHR18905">
    <property type="entry name" value="NINEIN"/>
    <property type="match status" value="1"/>
</dbReference>
<evidence type="ECO:0000256" key="1">
    <source>
        <dbReference type="ARBA" id="ARBA00004300"/>
    </source>
</evidence>
<dbReference type="OrthoDB" id="5799458at2759"/>
<dbReference type="PANTHER" id="PTHR18905:SF13">
    <property type="entry name" value="NON-CENTROSOMAL MICROTUBULE ARRAY"/>
    <property type="match status" value="1"/>
</dbReference>
<dbReference type="GO" id="GO:0005813">
    <property type="term" value="C:centrosome"/>
    <property type="evidence" value="ECO:0007669"/>
    <property type="project" value="UniProtKB-SubCell"/>
</dbReference>
<evidence type="ECO:0000256" key="4">
    <source>
        <dbReference type="ARBA" id="ARBA00023212"/>
    </source>
</evidence>
<gene>
    <name evidence="7" type="ORF">X975_00580</name>
</gene>